<name>A0A1Q9E0I1_SYMMI</name>
<comment type="caution">
    <text evidence="1">The sequence shown here is derived from an EMBL/GenBank/DDBJ whole genome shotgun (WGS) entry which is preliminary data.</text>
</comment>
<dbReference type="EMBL" id="LSRX01000310">
    <property type="protein sequence ID" value="OLQ00931.1"/>
    <property type="molecule type" value="Genomic_DNA"/>
</dbReference>
<organism evidence="1 2">
    <name type="scientific">Symbiodinium microadriaticum</name>
    <name type="common">Dinoflagellate</name>
    <name type="synonym">Zooxanthella microadriatica</name>
    <dbReference type="NCBI Taxonomy" id="2951"/>
    <lineage>
        <taxon>Eukaryota</taxon>
        <taxon>Sar</taxon>
        <taxon>Alveolata</taxon>
        <taxon>Dinophyceae</taxon>
        <taxon>Suessiales</taxon>
        <taxon>Symbiodiniaceae</taxon>
        <taxon>Symbiodinium</taxon>
    </lineage>
</organism>
<gene>
    <name evidence="1" type="ORF">AK812_SmicGene16356</name>
</gene>
<sequence>MPPGCKAVNPKPQRYDMDGREVQIEWQYATEPGGKGFLVVVDGPLRQPFSDYMKNTEENATYDGQDLNTSNLHMIARDRRISFNDTHKVYNRLEAMKVAKEQALVREKAAGYVKDGRDVPADELMTKYKKCLESGDIE</sequence>
<reference evidence="1 2" key="1">
    <citation type="submission" date="2016-02" db="EMBL/GenBank/DDBJ databases">
        <title>Genome analysis of coral dinoflagellate symbionts highlights evolutionary adaptations to a symbiotic lifestyle.</title>
        <authorList>
            <person name="Aranda M."/>
            <person name="Li Y."/>
            <person name="Liew Y.J."/>
            <person name="Baumgarten S."/>
            <person name="Simakov O."/>
            <person name="Wilson M."/>
            <person name="Piel J."/>
            <person name="Ashoor H."/>
            <person name="Bougouffa S."/>
            <person name="Bajic V.B."/>
            <person name="Ryu T."/>
            <person name="Ravasi T."/>
            <person name="Bayer T."/>
            <person name="Micklem G."/>
            <person name="Kim H."/>
            <person name="Bhak J."/>
            <person name="Lajeunesse T.C."/>
            <person name="Voolstra C.R."/>
        </authorList>
    </citation>
    <scope>NUCLEOTIDE SEQUENCE [LARGE SCALE GENOMIC DNA]</scope>
    <source>
        <strain evidence="1 2">CCMP2467</strain>
    </source>
</reference>
<keyword evidence="2" id="KW-1185">Reference proteome</keyword>
<evidence type="ECO:0000313" key="2">
    <source>
        <dbReference type="Proteomes" id="UP000186817"/>
    </source>
</evidence>
<accession>A0A1Q9E0I1</accession>
<dbReference type="Proteomes" id="UP000186817">
    <property type="component" value="Unassembled WGS sequence"/>
</dbReference>
<dbReference type="OrthoDB" id="416783at2759"/>
<dbReference type="AlphaFoldDB" id="A0A1Q9E0I1"/>
<proteinExistence type="predicted"/>
<protein>
    <submittedName>
        <fullName evidence="1">Uncharacterized protein</fullName>
    </submittedName>
</protein>
<evidence type="ECO:0000313" key="1">
    <source>
        <dbReference type="EMBL" id="OLQ00931.1"/>
    </source>
</evidence>